<dbReference type="PANTHER" id="PTHR45926">
    <property type="entry name" value="OSJNBA0053K19.4 PROTEIN"/>
    <property type="match status" value="1"/>
</dbReference>
<accession>A0A8H3KP30</accession>
<dbReference type="InterPro" id="IPR036427">
    <property type="entry name" value="Bromodomain-like_sf"/>
</dbReference>
<keyword evidence="1 2" id="KW-0103">Bromodomain</keyword>
<dbReference type="AlphaFoldDB" id="A0A8H3KP30"/>
<dbReference type="Pfam" id="PF00439">
    <property type="entry name" value="Bromodomain"/>
    <property type="match status" value="1"/>
</dbReference>
<organism evidence="4 5">
    <name type="scientific">Rhizophagus clarus</name>
    <dbReference type="NCBI Taxonomy" id="94130"/>
    <lineage>
        <taxon>Eukaryota</taxon>
        <taxon>Fungi</taxon>
        <taxon>Fungi incertae sedis</taxon>
        <taxon>Mucoromycota</taxon>
        <taxon>Glomeromycotina</taxon>
        <taxon>Glomeromycetes</taxon>
        <taxon>Glomerales</taxon>
        <taxon>Glomeraceae</taxon>
        <taxon>Rhizophagus</taxon>
    </lineage>
</organism>
<gene>
    <name evidence="4" type="ORF">RCL2_000076600</name>
</gene>
<dbReference type="PROSITE" id="PS50014">
    <property type="entry name" value="BROMODOMAIN_2"/>
    <property type="match status" value="1"/>
</dbReference>
<dbReference type="SMART" id="SM00297">
    <property type="entry name" value="BROMO"/>
    <property type="match status" value="1"/>
</dbReference>
<dbReference type="GO" id="GO:0006325">
    <property type="term" value="P:chromatin organization"/>
    <property type="evidence" value="ECO:0007669"/>
    <property type="project" value="UniProtKB-ARBA"/>
</dbReference>
<proteinExistence type="predicted"/>
<dbReference type="Proteomes" id="UP000615446">
    <property type="component" value="Unassembled WGS sequence"/>
</dbReference>
<dbReference type="PRINTS" id="PR00503">
    <property type="entry name" value="BROMODOMAIN"/>
</dbReference>
<dbReference type="SUPFAM" id="SSF47370">
    <property type="entry name" value="Bromodomain"/>
    <property type="match status" value="1"/>
</dbReference>
<dbReference type="EMBL" id="BLAL01000005">
    <property type="protein sequence ID" value="GES73223.1"/>
    <property type="molecule type" value="Genomic_DNA"/>
</dbReference>
<evidence type="ECO:0000313" key="5">
    <source>
        <dbReference type="Proteomes" id="UP000615446"/>
    </source>
</evidence>
<comment type="caution">
    <text evidence="4">The sequence shown here is derived from an EMBL/GenBank/DDBJ whole genome shotgun (WGS) entry which is preliminary data.</text>
</comment>
<evidence type="ECO:0000256" key="1">
    <source>
        <dbReference type="ARBA" id="ARBA00023117"/>
    </source>
</evidence>
<evidence type="ECO:0000313" key="4">
    <source>
        <dbReference type="EMBL" id="GES73223.1"/>
    </source>
</evidence>
<feature type="domain" description="Bromo" evidence="3">
    <location>
        <begin position="167"/>
        <end position="215"/>
    </location>
</feature>
<dbReference type="OrthoDB" id="21449at2759"/>
<evidence type="ECO:0000256" key="2">
    <source>
        <dbReference type="PROSITE-ProRule" id="PRU00035"/>
    </source>
</evidence>
<dbReference type="InterPro" id="IPR001487">
    <property type="entry name" value="Bromodomain"/>
</dbReference>
<reference evidence="4" key="1">
    <citation type="submission" date="2019-10" db="EMBL/GenBank/DDBJ databases">
        <title>Conservation and host-specific expression of non-tandemly repeated heterogenous ribosome RNA gene in arbuscular mycorrhizal fungi.</title>
        <authorList>
            <person name="Maeda T."/>
            <person name="Kobayashi Y."/>
            <person name="Nakagawa T."/>
            <person name="Ezawa T."/>
            <person name="Yamaguchi K."/>
            <person name="Bino T."/>
            <person name="Nishimoto Y."/>
            <person name="Shigenobu S."/>
            <person name="Kawaguchi M."/>
        </authorList>
    </citation>
    <scope>NUCLEOTIDE SEQUENCE</scope>
    <source>
        <strain evidence="4">HR1</strain>
    </source>
</reference>
<sequence>MSATTKNYIGYETLISYLNERKNWSYSGFLDYGRDAIVASLIASDSSLTLAKWQSIDVAWYNRFLDEIIAGHLQRKKELQIFWQKVIKEYQSAMITTVTSLSKEIIEQNLTVASLPKKTVKTSVENFSNTLQSNKLINFCYDIFHKLENNPYAHLFYKYNEKDIIDKAIKHPMDLFTVNSKLENDQYTNLEEFENDIRLIFHNCYTYNDAKSEIYCSGEALESVFNKKWNEKLIFQTRRKGELKRMRDNDADTDNSFTRFQKKQNKILEENENNANHHVINDTLPIIASAYENLVIGTGDNYISLELKYISLVGLIRNQNTKFGANELENLDKILEKENEEFLLKRPYTYWSKEHKKTNQTTIGEVLNNGIDQLKSYINIISKGKAVDYSSSGVYDERIKITKSESNILKGYVILVIGFRRILWRPVEELISNYTYIKV</sequence>
<dbReference type="Gene3D" id="1.20.920.10">
    <property type="entry name" value="Bromodomain-like"/>
    <property type="match status" value="1"/>
</dbReference>
<evidence type="ECO:0000259" key="3">
    <source>
        <dbReference type="PROSITE" id="PS50014"/>
    </source>
</evidence>
<protein>
    <recommendedName>
        <fullName evidence="3">Bromo domain-containing protein</fullName>
    </recommendedName>
</protein>
<name>A0A8H3KP30_9GLOM</name>